<gene>
    <name evidence="1" type="ORF">A10D4_06151</name>
</gene>
<evidence type="ECO:0000313" key="2">
    <source>
        <dbReference type="Proteomes" id="UP000014115"/>
    </source>
</evidence>
<dbReference type="AlphaFoldDB" id="K2KCA7"/>
<dbReference type="OrthoDB" id="6401450at2"/>
<dbReference type="NCBIfam" id="NF045477">
    <property type="entry name" value="LPO_1073_dom"/>
    <property type="match status" value="1"/>
</dbReference>
<comment type="caution">
    <text evidence="1">The sequence shown here is derived from an EMBL/GenBank/DDBJ whole genome shotgun (WGS) entry which is preliminary data.</text>
</comment>
<dbReference type="RefSeq" id="WP_008488394.1">
    <property type="nucleotide sequence ID" value="NZ_AMRG01000006.1"/>
</dbReference>
<keyword evidence="2" id="KW-1185">Reference proteome</keyword>
<accession>K2KCA7</accession>
<reference evidence="1 2" key="1">
    <citation type="journal article" date="2012" name="J. Bacteriol.">
        <title>Genome Sequence of Idiomarina xiamenensis Type Strain 10-D-4.</title>
        <authorList>
            <person name="Lai Q."/>
            <person name="Wang L."/>
            <person name="Wang W."/>
            <person name="Shao Z."/>
        </authorList>
    </citation>
    <scope>NUCLEOTIDE SEQUENCE [LARGE SCALE GENOMIC DNA]</scope>
    <source>
        <strain evidence="1 2">10-D-4</strain>
    </source>
</reference>
<sequence length="284" mass="31519">MIGDMKQETGKNSDAYQAKRDINITHQGMDYQNVKQLCLDLIHDNFPKLQEEAMKQVNENVMALASELKTEIAKKQAVTDPEKLAQPDVQAALNEAVQGAAKKGKKADLNLLASLVASRIDRGNSDLLDITIEEAIRLTPKLTRAHINFLSIKHFVSSMTIQVPNVSFGHLEQFASPVLAAFGRNCVLSVPNIQYLAGVGVLDFNPMFGHDAYDIQFKGYPSLAVNTQEFKERVKGQAPSLNKLLELYEKEKFSSANLNSFGQVIALTNLGRIFGNMDLKIWIN</sequence>
<dbReference type="InterPro" id="IPR053773">
    <property type="entry name" value="Vpar_1526-like"/>
</dbReference>
<dbReference type="eggNOG" id="ENOG5031Q8B">
    <property type="taxonomic scope" value="Bacteria"/>
</dbReference>
<dbReference type="PATRIC" id="fig|740709.3.peg.1256"/>
<proteinExistence type="predicted"/>
<organism evidence="1 2">
    <name type="scientific">Idiomarina xiamenensis 10-D-4</name>
    <dbReference type="NCBI Taxonomy" id="740709"/>
    <lineage>
        <taxon>Bacteria</taxon>
        <taxon>Pseudomonadati</taxon>
        <taxon>Pseudomonadota</taxon>
        <taxon>Gammaproteobacteria</taxon>
        <taxon>Alteromonadales</taxon>
        <taxon>Idiomarinaceae</taxon>
        <taxon>Idiomarina</taxon>
    </lineage>
</organism>
<dbReference type="Proteomes" id="UP000014115">
    <property type="component" value="Unassembled WGS sequence"/>
</dbReference>
<protein>
    <submittedName>
        <fullName evidence="1">Uncharacterized protein</fullName>
    </submittedName>
</protein>
<dbReference type="STRING" id="740709.A10D4_06151"/>
<name>K2KCA7_9GAMM</name>
<evidence type="ECO:0000313" key="1">
    <source>
        <dbReference type="EMBL" id="EKE84252.1"/>
    </source>
</evidence>
<dbReference type="EMBL" id="AMRG01000006">
    <property type="protein sequence ID" value="EKE84252.1"/>
    <property type="molecule type" value="Genomic_DNA"/>
</dbReference>